<dbReference type="GO" id="GO:0120147">
    <property type="term" value="F:formylglycine-generating oxidase activity"/>
    <property type="evidence" value="ECO:0007669"/>
    <property type="project" value="TreeGrafter"/>
</dbReference>
<feature type="region of interest" description="Disordered" evidence="1">
    <location>
        <begin position="1"/>
        <end position="23"/>
    </location>
</feature>
<dbReference type="Proteomes" id="UP000184514">
    <property type="component" value="Unassembled WGS sequence"/>
</dbReference>
<dbReference type="EC" id="2.7.11.1" evidence="3"/>
<gene>
    <name evidence="3" type="primary">pkn1_3</name>
    <name evidence="3" type="ORF">PFRI_37810</name>
</gene>
<keyword evidence="3" id="KW-0418">Kinase</keyword>
<evidence type="ECO:0000256" key="1">
    <source>
        <dbReference type="SAM" id="MobiDB-lite"/>
    </source>
</evidence>
<organism evidence="3 4">
    <name type="scientific">Planktotalea frisia</name>
    <dbReference type="NCBI Taxonomy" id="696762"/>
    <lineage>
        <taxon>Bacteria</taxon>
        <taxon>Pseudomonadati</taxon>
        <taxon>Pseudomonadota</taxon>
        <taxon>Alphaproteobacteria</taxon>
        <taxon>Rhodobacterales</taxon>
        <taxon>Paracoccaceae</taxon>
        <taxon>Planktotalea</taxon>
    </lineage>
</organism>
<accession>A0A1L9NRR1</accession>
<dbReference type="InterPro" id="IPR042095">
    <property type="entry name" value="SUMF_sf"/>
</dbReference>
<evidence type="ECO:0000313" key="4">
    <source>
        <dbReference type="Proteomes" id="UP000184514"/>
    </source>
</evidence>
<evidence type="ECO:0000313" key="3">
    <source>
        <dbReference type="EMBL" id="OJI92000.1"/>
    </source>
</evidence>
<dbReference type="Gene3D" id="3.90.1580.10">
    <property type="entry name" value="paralog of FGE (formylglycine-generating enzyme)"/>
    <property type="match status" value="1"/>
</dbReference>
<dbReference type="GO" id="GO:0004674">
    <property type="term" value="F:protein serine/threonine kinase activity"/>
    <property type="evidence" value="ECO:0007669"/>
    <property type="project" value="UniProtKB-EC"/>
</dbReference>
<name>A0A1L9NRR1_9RHOB</name>
<protein>
    <submittedName>
        <fullName evidence="3">Serine/threonine-protein kinase pkn1</fullName>
        <ecNumber evidence="3">2.7.11.1</ecNumber>
    </submittedName>
</protein>
<dbReference type="EMBL" id="MLCB01000205">
    <property type="protein sequence ID" value="OJI92000.1"/>
    <property type="molecule type" value="Genomic_DNA"/>
</dbReference>
<dbReference type="InterPro" id="IPR051043">
    <property type="entry name" value="Sulfatase_Mod_Factor_Kinase"/>
</dbReference>
<dbReference type="STRING" id="696762.PFRI_37810"/>
<reference evidence="3 4" key="1">
    <citation type="submission" date="2016-10" db="EMBL/GenBank/DDBJ databases">
        <title>Genome sequence of Planktotalea frisia SH6-1.</title>
        <authorList>
            <person name="Poehlein A."/>
            <person name="Bakenhus I."/>
            <person name="Voget S."/>
            <person name="Brinkhoff T."/>
            <person name="Simon M."/>
        </authorList>
    </citation>
    <scope>NUCLEOTIDE SEQUENCE [LARGE SCALE GENOMIC DNA]</scope>
    <source>
        <strain evidence="3 4">SH6-1</strain>
    </source>
</reference>
<dbReference type="PANTHER" id="PTHR23150:SF19">
    <property type="entry name" value="FORMYLGLYCINE-GENERATING ENZYME"/>
    <property type="match status" value="1"/>
</dbReference>
<dbReference type="InterPro" id="IPR005532">
    <property type="entry name" value="SUMF_dom"/>
</dbReference>
<keyword evidence="3" id="KW-0808">Transferase</keyword>
<sequence>MTENINHEHTEKTCCTPTRGGRKDTLYQQSDNVTQVRAEIDPVDIPGGTSFLGTDAPQILGDGENPMRRKKLKPFRIGATTVSNKYFAEFVAATGYATEAETFGWSFVFWTDIPAQLRYTKGVDGVEWWRRVDGSNWKDICGPSTQEHCWSPDHPVVHVSHNDALAYARWRGGRLPTEAEWEHAARAGQGDVRFPWGERGPDDTEVFPCNIWQGSFPNQNTCADGWRTTAPARSFEPNAFGLFNMIGNVWEWTSDTYKVKSLKKSVRKSLDSMRGFKVLKGGSFLCHRSYCYRYRIAARSGNSPDSTTTHQGFRVVWDF</sequence>
<dbReference type="Pfam" id="PF03781">
    <property type="entry name" value="FGE-sulfatase"/>
    <property type="match status" value="1"/>
</dbReference>
<dbReference type="AlphaFoldDB" id="A0A1L9NRR1"/>
<comment type="caution">
    <text evidence="3">The sequence shown here is derived from an EMBL/GenBank/DDBJ whole genome shotgun (WGS) entry which is preliminary data.</text>
</comment>
<proteinExistence type="predicted"/>
<dbReference type="SUPFAM" id="SSF56436">
    <property type="entry name" value="C-type lectin-like"/>
    <property type="match status" value="1"/>
</dbReference>
<feature type="domain" description="Sulfatase-modifying factor enzyme-like" evidence="2">
    <location>
        <begin position="42"/>
        <end position="317"/>
    </location>
</feature>
<keyword evidence="4" id="KW-1185">Reference proteome</keyword>
<dbReference type="PANTHER" id="PTHR23150">
    <property type="entry name" value="SULFATASE MODIFYING FACTOR 1, 2"/>
    <property type="match status" value="1"/>
</dbReference>
<dbReference type="InterPro" id="IPR016187">
    <property type="entry name" value="CTDL_fold"/>
</dbReference>
<feature type="compositionally biased region" description="Basic and acidic residues" evidence="1">
    <location>
        <begin position="1"/>
        <end position="12"/>
    </location>
</feature>
<evidence type="ECO:0000259" key="2">
    <source>
        <dbReference type="Pfam" id="PF03781"/>
    </source>
</evidence>
<dbReference type="OrthoDB" id="9768004at2"/>
<dbReference type="RefSeq" id="WP_072632266.1">
    <property type="nucleotide sequence ID" value="NZ_MLCB01000205.1"/>
</dbReference>